<comment type="caution">
    <text evidence="1">The sequence shown here is derived from an EMBL/GenBank/DDBJ whole genome shotgun (WGS) entry which is preliminary data.</text>
</comment>
<gene>
    <name evidence="1" type="ORF">EV182_008116</name>
</gene>
<evidence type="ECO:0000313" key="2">
    <source>
        <dbReference type="Proteomes" id="UP001145114"/>
    </source>
</evidence>
<reference evidence="1" key="1">
    <citation type="submission" date="2022-06" db="EMBL/GenBank/DDBJ databases">
        <title>Phylogenomic reconstructions and comparative analyses of Kickxellomycotina fungi.</title>
        <authorList>
            <person name="Reynolds N.K."/>
            <person name="Stajich J.E."/>
            <person name="Barry K."/>
            <person name="Grigoriev I.V."/>
            <person name="Crous P."/>
            <person name="Smith M.E."/>
        </authorList>
    </citation>
    <scope>NUCLEOTIDE SEQUENCE</scope>
    <source>
        <strain evidence="1">RSA 2271</strain>
    </source>
</reference>
<proteinExistence type="predicted"/>
<protein>
    <submittedName>
        <fullName evidence="1">Uncharacterized protein</fullName>
    </submittedName>
</protein>
<dbReference type="EMBL" id="JAMZIH010009179">
    <property type="protein sequence ID" value="KAJ1670584.1"/>
    <property type="molecule type" value="Genomic_DNA"/>
</dbReference>
<sequence>MREILKLTKLIVDAHVQYRLGNLDAYQLADGLQYAFAHVGQLTGMYRYKYKLMRQVRMCFGRGTRVLCCDGRSQPVEDIQEGDCVVGDDGQPRLVTKLFSGRSRLYRVKPTFGEGLTAAVPFEEDGFVVNEAHLLVITADNWLLRPDKGSSSASYYVESWELGHDSGLGFAVPRKVSRAFYTESEANEAYNTAELLLWEIPVVDYVEFAAKYPKVAAECRMYTAPVHEFVTGRGREESDELADAELGWLIGLMIAAPSVFYSP</sequence>
<dbReference type="Proteomes" id="UP001145114">
    <property type="component" value="Unassembled WGS sequence"/>
</dbReference>
<feature type="non-terminal residue" evidence="1">
    <location>
        <position position="263"/>
    </location>
</feature>
<keyword evidence="2" id="KW-1185">Reference proteome</keyword>
<accession>A0ACC1H6T5</accession>
<evidence type="ECO:0000313" key="1">
    <source>
        <dbReference type="EMBL" id="KAJ1670584.1"/>
    </source>
</evidence>
<name>A0ACC1H6T5_9FUNG</name>
<organism evidence="1 2">
    <name type="scientific">Spiromyces aspiralis</name>
    <dbReference type="NCBI Taxonomy" id="68401"/>
    <lineage>
        <taxon>Eukaryota</taxon>
        <taxon>Fungi</taxon>
        <taxon>Fungi incertae sedis</taxon>
        <taxon>Zoopagomycota</taxon>
        <taxon>Kickxellomycotina</taxon>
        <taxon>Kickxellomycetes</taxon>
        <taxon>Kickxellales</taxon>
        <taxon>Kickxellaceae</taxon>
        <taxon>Spiromyces</taxon>
    </lineage>
</organism>